<evidence type="ECO:0000313" key="1">
    <source>
        <dbReference type="EMBL" id="KRZ74108.1"/>
    </source>
</evidence>
<accession>A0A0V1MR98</accession>
<organism evidence="1 2">
    <name type="scientific">Trichinella papuae</name>
    <dbReference type="NCBI Taxonomy" id="268474"/>
    <lineage>
        <taxon>Eukaryota</taxon>
        <taxon>Metazoa</taxon>
        <taxon>Ecdysozoa</taxon>
        <taxon>Nematoda</taxon>
        <taxon>Enoplea</taxon>
        <taxon>Dorylaimia</taxon>
        <taxon>Trichinellida</taxon>
        <taxon>Trichinellidae</taxon>
        <taxon>Trichinella</taxon>
    </lineage>
</organism>
<dbReference type="EMBL" id="JYDO01000054">
    <property type="protein sequence ID" value="KRZ74108.1"/>
    <property type="molecule type" value="Genomic_DNA"/>
</dbReference>
<dbReference type="AlphaFoldDB" id="A0A0V1MR98"/>
<dbReference type="Proteomes" id="UP000054843">
    <property type="component" value="Unassembled WGS sequence"/>
</dbReference>
<evidence type="ECO:0000313" key="2">
    <source>
        <dbReference type="Proteomes" id="UP000054843"/>
    </source>
</evidence>
<name>A0A0V1MR98_9BILA</name>
<reference evidence="1 2" key="1">
    <citation type="submission" date="2015-01" db="EMBL/GenBank/DDBJ databases">
        <title>Evolution of Trichinella species and genotypes.</title>
        <authorList>
            <person name="Korhonen P.K."/>
            <person name="Edoardo P."/>
            <person name="Giuseppe L.R."/>
            <person name="Gasser R.B."/>
        </authorList>
    </citation>
    <scope>NUCLEOTIDE SEQUENCE [LARGE SCALE GENOMIC DNA]</scope>
    <source>
        <strain evidence="1">ISS1980</strain>
    </source>
</reference>
<comment type="caution">
    <text evidence="1">The sequence shown here is derived from an EMBL/GenBank/DDBJ whole genome shotgun (WGS) entry which is preliminary data.</text>
</comment>
<proteinExistence type="predicted"/>
<keyword evidence="2" id="KW-1185">Reference proteome</keyword>
<sequence length="66" mass="7944">MHKPWLDTLRCRYWPIGFEVVCFRNEPKLYSPWDRVAKPLTSYWSNVANSGYSYYVTADFLVTYKL</sequence>
<protein>
    <submittedName>
        <fullName evidence="1">Uncharacterized protein</fullName>
    </submittedName>
</protein>
<gene>
    <name evidence="1" type="ORF">T10_13125</name>
</gene>